<dbReference type="Pfam" id="PF00378">
    <property type="entry name" value="ECH_1"/>
    <property type="match status" value="1"/>
</dbReference>
<evidence type="ECO:0000256" key="1">
    <source>
        <dbReference type="ARBA" id="ARBA00005254"/>
    </source>
</evidence>
<gene>
    <name evidence="3" type="ORF">SAMN05443432_102170</name>
</gene>
<dbReference type="InterPro" id="IPR018376">
    <property type="entry name" value="Enoyl-CoA_hyd/isom_CS"/>
</dbReference>
<dbReference type="PROSITE" id="PS00166">
    <property type="entry name" value="ENOYL_COA_HYDRATASE"/>
    <property type="match status" value="1"/>
</dbReference>
<dbReference type="GO" id="GO:0008300">
    <property type="term" value="P:isoprenoid catabolic process"/>
    <property type="evidence" value="ECO:0007669"/>
    <property type="project" value="TreeGrafter"/>
</dbReference>
<dbReference type="SUPFAM" id="SSF52096">
    <property type="entry name" value="ClpP/crotonase"/>
    <property type="match status" value="1"/>
</dbReference>
<dbReference type="InterPro" id="IPR001753">
    <property type="entry name" value="Enoyl-CoA_hydra/iso"/>
</dbReference>
<accession>A0A1M7CID2</accession>
<dbReference type="Gene3D" id="3.90.226.10">
    <property type="entry name" value="2-enoyl-CoA Hydratase, Chain A, domain 1"/>
    <property type="match status" value="1"/>
</dbReference>
<dbReference type="EMBL" id="FRCB01000002">
    <property type="protein sequence ID" value="SHL67041.1"/>
    <property type="molecule type" value="Genomic_DNA"/>
</dbReference>
<keyword evidence="4" id="KW-1185">Reference proteome</keyword>
<dbReference type="PANTHER" id="PTHR42964:SF1">
    <property type="entry name" value="POLYKETIDE BIOSYNTHESIS ENOYL-COA HYDRATASE PKSH-RELATED"/>
    <property type="match status" value="1"/>
</dbReference>
<comment type="similarity">
    <text evidence="1 2">Belongs to the enoyl-CoA hydratase/isomerase family.</text>
</comment>
<dbReference type="NCBIfam" id="NF005675">
    <property type="entry name" value="PRK07468.1"/>
    <property type="match status" value="1"/>
</dbReference>
<dbReference type="Gene3D" id="1.10.12.10">
    <property type="entry name" value="Lyase 2-enoyl-coa Hydratase, Chain A, domain 2"/>
    <property type="match status" value="1"/>
</dbReference>
<dbReference type="PANTHER" id="PTHR42964">
    <property type="entry name" value="ENOYL-COA HYDRATASE"/>
    <property type="match status" value="1"/>
</dbReference>
<dbReference type="GO" id="GO:0003824">
    <property type="term" value="F:catalytic activity"/>
    <property type="evidence" value="ECO:0007669"/>
    <property type="project" value="InterPro"/>
</dbReference>
<sequence length="260" mass="27921">MFETIRIERDARGVATLWLDRAEKHNAMSARMIAELHEAARELGADEGVRVVVLAARGKTFCAGGDLDWMRQQFDAEPEARSAEAGKLAHMLQALNTLPKPLIGRLHGPAFGGGVGLASVCDVAIGAEHITMGLTETRLGLIPATIGPYVCARMGEARARRVFMSGRRFGAEEAVALNLLSRSVPEDRLDEAIEAEVAPYLSCAPGAVARAKALLRHLGPRIDEAVIAHSVAELAACWEGHEAPEGIGAFFDKRKPGWAE</sequence>
<dbReference type="InterPro" id="IPR029045">
    <property type="entry name" value="ClpP/crotonase-like_dom_sf"/>
</dbReference>
<protein>
    <submittedName>
        <fullName evidence="3">Methylglutaconyl-CoA hydratase</fullName>
    </submittedName>
</protein>
<evidence type="ECO:0000256" key="2">
    <source>
        <dbReference type="RuleBase" id="RU003707"/>
    </source>
</evidence>
<reference evidence="3 4" key="1">
    <citation type="submission" date="2016-11" db="EMBL/GenBank/DDBJ databases">
        <authorList>
            <person name="Varghese N."/>
            <person name="Submissions S."/>
        </authorList>
    </citation>
    <scope>NUCLEOTIDE SEQUENCE [LARGE SCALE GENOMIC DNA]</scope>
    <source>
        <strain evidence="3 4">DSM 28249</strain>
    </source>
</reference>
<dbReference type="CDD" id="cd06558">
    <property type="entry name" value="crotonase-like"/>
    <property type="match status" value="1"/>
</dbReference>
<dbReference type="Proteomes" id="UP000322545">
    <property type="component" value="Unassembled WGS sequence"/>
</dbReference>
<evidence type="ECO:0000313" key="3">
    <source>
        <dbReference type="EMBL" id="SHL67041.1"/>
    </source>
</evidence>
<dbReference type="RefSeq" id="WP_149778540.1">
    <property type="nucleotide sequence ID" value="NZ_FRCB01000002.1"/>
</dbReference>
<proteinExistence type="inferred from homology"/>
<organism evidence="3 4">
    <name type="scientific">Roseovarius litoreus</name>
    <dbReference type="NCBI Taxonomy" id="1155722"/>
    <lineage>
        <taxon>Bacteria</taxon>
        <taxon>Pseudomonadati</taxon>
        <taxon>Pseudomonadota</taxon>
        <taxon>Alphaproteobacteria</taxon>
        <taxon>Rhodobacterales</taxon>
        <taxon>Roseobacteraceae</taxon>
        <taxon>Roseovarius</taxon>
    </lineage>
</organism>
<evidence type="ECO:0000313" key="4">
    <source>
        <dbReference type="Proteomes" id="UP000322545"/>
    </source>
</evidence>
<dbReference type="InterPro" id="IPR051683">
    <property type="entry name" value="Enoyl-CoA_Hydratase/Isomerase"/>
</dbReference>
<dbReference type="InterPro" id="IPR014748">
    <property type="entry name" value="Enoyl-CoA_hydra_C"/>
</dbReference>
<name>A0A1M7CID2_9RHOB</name>
<dbReference type="AlphaFoldDB" id="A0A1M7CID2"/>